<evidence type="ECO:0000313" key="2">
    <source>
        <dbReference type="Proteomes" id="UP001057452"/>
    </source>
</evidence>
<comment type="caution">
    <text evidence="1">The sequence shown here is derived from an EMBL/GenBank/DDBJ whole genome shotgun (WGS) entry which is preliminary data.</text>
</comment>
<protein>
    <submittedName>
        <fullName evidence="1">Uncharacterized protein</fullName>
    </submittedName>
</protein>
<evidence type="ECO:0000313" key="1">
    <source>
        <dbReference type="EMBL" id="KAI4803933.1"/>
    </source>
</evidence>
<keyword evidence="2" id="KW-1185">Reference proteome</keyword>
<accession>A0ACB9VVR6</accession>
<gene>
    <name evidence="1" type="ORF">KUCAC02_025578</name>
</gene>
<sequence length="121" mass="13691">MKSTINRQLIARLKREIQSLKEELAMLTGEQRDGQLTVEEIQSQGLLADPDPDVMLSLDQTLRKIQFCFSLLKMMIMDKQRGGNGKASPTAAERKDSQQSAAEVTKLKEMMTHRDNEISIL</sequence>
<dbReference type="EMBL" id="CM043799">
    <property type="protein sequence ID" value="KAI4803933.1"/>
    <property type="molecule type" value="Genomic_DNA"/>
</dbReference>
<dbReference type="Proteomes" id="UP001057452">
    <property type="component" value="Chromosome 15"/>
</dbReference>
<proteinExistence type="predicted"/>
<organism evidence="1 2">
    <name type="scientific">Chaenocephalus aceratus</name>
    <name type="common">Blackfin icefish</name>
    <name type="synonym">Chaenichthys aceratus</name>
    <dbReference type="NCBI Taxonomy" id="36190"/>
    <lineage>
        <taxon>Eukaryota</taxon>
        <taxon>Metazoa</taxon>
        <taxon>Chordata</taxon>
        <taxon>Craniata</taxon>
        <taxon>Vertebrata</taxon>
        <taxon>Euteleostomi</taxon>
        <taxon>Actinopterygii</taxon>
        <taxon>Neopterygii</taxon>
        <taxon>Teleostei</taxon>
        <taxon>Neoteleostei</taxon>
        <taxon>Acanthomorphata</taxon>
        <taxon>Eupercaria</taxon>
        <taxon>Perciformes</taxon>
        <taxon>Notothenioidei</taxon>
        <taxon>Channichthyidae</taxon>
        <taxon>Chaenocephalus</taxon>
    </lineage>
</organism>
<name>A0ACB9VVR6_CHAAC</name>
<reference evidence="1" key="1">
    <citation type="submission" date="2022-05" db="EMBL/GenBank/DDBJ databases">
        <title>Chromosome-level genome of Chaenocephalus aceratus.</title>
        <authorList>
            <person name="Park H."/>
        </authorList>
    </citation>
    <scope>NUCLEOTIDE SEQUENCE</scope>
    <source>
        <strain evidence="1">KU_202001</strain>
    </source>
</reference>